<feature type="transmembrane region" description="Helical" evidence="6">
    <location>
        <begin position="201"/>
        <end position="219"/>
    </location>
</feature>
<evidence type="ECO:0000256" key="1">
    <source>
        <dbReference type="ARBA" id="ARBA00004141"/>
    </source>
</evidence>
<protein>
    <submittedName>
        <fullName evidence="8">EamA family transporter</fullName>
    </submittedName>
</protein>
<dbReference type="PANTHER" id="PTHR32322:SF2">
    <property type="entry name" value="EAMA DOMAIN-CONTAINING PROTEIN"/>
    <property type="match status" value="1"/>
</dbReference>
<keyword evidence="5 6" id="KW-0472">Membrane</keyword>
<dbReference type="EMBL" id="CP071503">
    <property type="protein sequence ID" value="QSX34241.1"/>
    <property type="molecule type" value="Genomic_DNA"/>
</dbReference>
<sequence length="286" mass="31888">MALLWLITLIWAFSFSLIGVYLHGQVDDYIAVASRMALAFIIFIPFFQKVSPKQALVMMATGAIEIAGTYLFLYHSYQYLTVPELLLFTIFTPLYVSLFADLFARRKPYQLWLPALLAVAGAAVIRWAELSEDYWLGFAYIQGANACFAFGQVWYRHQSHTNNLPHRARFFWFFVGALLVSGSMMLAKADWSLLPDTASEITVLLWLGIVTSGLGYLGWSYGSTKVNAQQLAVMNNMLIPAGIAVNVLFWGGQVSDWPRLLAGCVCMVAALWAAKRAAQPLNESAT</sequence>
<reference evidence="8 9" key="1">
    <citation type="submission" date="2021-03" db="EMBL/GenBank/DDBJ databases">
        <title>Novel species identification of genus Shewanella.</title>
        <authorList>
            <person name="Liu G."/>
            <person name="Zhang Q."/>
        </authorList>
    </citation>
    <scope>NUCLEOTIDE SEQUENCE [LARGE SCALE GENOMIC DNA]</scope>
    <source>
        <strain evidence="8 9">FJAT-51800</strain>
    </source>
</reference>
<proteinExistence type="inferred from homology"/>
<keyword evidence="4 6" id="KW-1133">Transmembrane helix</keyword>
<feature type="domain" description="EamA" evidence="7">
    <location>
        <begin position="3"/>
        <end position="125"/>
    </location>
</feature>
<dbReference type="Pfam" id="PF00892">
    <property type="entry name" value="EamA"/>
    <property type="match status" value="1"/>
</dbReference>
<feature type="transmembrane region" description="Helical" evidence="6">
    <location>
        <begin position="29"/>
        <end position="48"/>
    </location>
</feature>
<feature type="transmembrane region" description="Helical" evidence="6">
    <location>
        <begin position="257"/>
        <end position="274"/>
    </location>
</feature>
<feature type="transmembrane region" description="Helical" evidence="6">
    <location>
        <begin position="85"/>
        <end position="104"/>
    </location>
</feature>
<feature type="transmembrane region" description="Helical" evidence="6">
    <location>
        <begin position="111"/>
        <end position="128"/>
    </location>
</feature>
<gene>
    <name evidence="8" type="ORF">JYB87_03040</name>
</gene>
<dbReference type="SUPFAM" id="SSF103481">
    <property type="entry name" value="Multidrug resistance efflux transporter EmrE"/>
    <property type="match status" value="2"/>
</dbReference>
<dbReference type="InterPro" id="IPR050638">
    <property type="entry name" value="AA-Vitamin_Transporters"/>
</dbReference>
<feature type="transmembrane region" description="Helical" evidence="6">
    <location>
        <begin position="231"/>
        <end position="251"/>
    </location>
</feature>
<evidence type="ECO:0000259" key="7">
    <source>
        <dbReference type="Pfam" id="PF00892"/>
    </source>
</evidence>
<dbReference type="RefSeq" id="WP_207355445.1">
    <property type="nucleotide sequence ID" value="NZ_CP071503.1"/>
</dbReference>
<organism evidence="8 9">
    <name type="scientific">Shewanella avicenniae</name>
    <dbReference type="NCBI Taxonomy" id="2814294"/>
    <lineage>
        <taxon>Bacteria</taxon>
        <taxon>Pseudomonadati</taxon>
        <taxon>Pseudomonadota</taxon>
        <taxon>Gammaproteobacteria</taxon>
        <taxon>Alteromonadales</taxon>
        <taxon>Shewanellaceae</taxon>
        <taxon>Shewanella</taxon>
    </lineage>
</organism>
<feature type="transmembrane region" description="Helical" evidence="6">
    <location>
        <begin position="55"/>
        <end position="73"/>
    </location>
</feature>
<accession>A0ABX7QTJ5</accession>
<feature type="transmembrane region" description="Helical" evidence="6">
    <location>
        <begin position="170"/>
        <end position="189"/>
    </location>
</feature>
<keyword evidence="9" id="KW-1185">Reference proteome</keyword>
<dbReference type="PANTHER" id="PTHR32322">
    <property type="entry name" value="INNER MEMBRANE TRANSPORTER"/>
    <property type="match status" value="1"/>
</dbReference>
<evidence type="ECO:0000256" key="6">
    <source>
        <dbReference type="SAM" id="Phobius"/>
    </source>
</evidence>
<evidence type="ECO:0000256" key="2">
    <source>
        <dbReference type="ARBA" id="ARBA00007362"/>
    </source>
</evidence>
<keyword evidence="3 6" id="KW-0812">Transmembrane</keyword>
<feature type="transmembrane region" description="Helical" evidence="6">
    <location>
        <begin position="134"/>
        <end position="155"/>
    </location>
</feature>
<dbReference type="InterPro" id="IPR037185">
    <property type="entry name" value="EmrE-like"/>
</dbReference>
<evidence type="ECO:0000313" key="9">
    <source>
        <dbReference type="Proteomes" id="UP000662770"/>
    </source>
</evidence>
<evidence type="ECO:0000313" key="8">
    <source>
        <dbReference type="EMBL" id="QSX34241.1"/>
    </source>
</evidence>
<evidence type="ECO:0000256" key="5">
    <source>
        <dbReference type="ARBA" id="ARBA00023136"/>
    </source>
</evidence>
<comment type="subcellular location">
    <subcellularLocation>
        <location evidence="1">Membrane</location>
        <topology evidence="1">Multi-pass membrane protein</topology>
    </subcellularLocation>
</comment>
<evidence type="ECO:0000256" key="3">
    <source>
        <dbReference type="ARBA" id="ARBA00022692"/>
    </source>
</evidence>
<dbReference type="InterPro" id="IPR000620">
    <property type="entry name" value="EamA_dom"/>
</dbReference>
<evidence type="ECO:0000256" key="4">
    <source>
        <dbReference type="ARBA" id="ARBA00022989"/>
    </source>
</evidence>
<name>A0ABX7QTJ5_9GAMM</name>
<dbReference type="Proteomes" id="UP000662770">
    <property type="component" value="Chromosome"/>
</dbReference>
<comment type="similarity">
    <text evidence="2">Belongs to the EamA transporter family.</text>
</comment>